<dbReference type="Proteomes" id="UP000502608">
    <property type="component" value="Plasmid pPN3F2_2"/>
</dbReference>
<dbReference type="KEGG" id="saes:HBH39_18620"/>
<dbReference type="RefSeq" id="WP_167680319.1">
    <property type="nucleotide sequence ID" value="NZ_CP050315.1"/>
</dbReference>
<name>A0A6G9QRS0_9GAMM</name>
<dbReference type="AlphaFoldDB" id="A0A6G9QRS0"/>
<evidence type="ECO:0000313" key="1">
    <source>
        <dbReference type="EMBL" id="QIR16491.1"/>
    </source>
</evidence>
<gene>
    <name evidence="1" type="ORF">HBH39_18620</name>
</gene>
<geneLocation type="plasmid" evidence="1 2">
    <name>pPN3F2_2</name>
</geneLocation>
<proteinExistence type="predicted"/>
<dbReference type="EMBL" id="CP050315">
    <property type="protein sequence ID" value="QIR16491.1"/>
    <property type="molecule type" value="Genomic_DNA"/>
</dbReference>
<keyword evidence="2" id="KW-1185">Reference proteome</keyword>
<sequence length="95" mass="11227">MEKLLQLIATMGIQLDDSFNGVYVIEENDCRLSLDNWIDDEDQRFSIEYIDPAIEQTIFELTINEHGEFIEANYAGDKIEEDDFENELEERFNWA</sequence>
<protein>
    <submittedName>
        <fullName evidence="1">Uncharacterized protein</fullName>
    </submittedName>
</protein>
<evidence type="ECO:0000313" key="2">
    <source>
        <dbReference type="Proteomes" id="UP000502608"/>
    </source>
</evidence>
<accession>A0A6G9QRS0</accession>
<keyword evidence="1" id="KW-0614">Plasmid</keyword>
<organism evidence="1 2">
    <name type="scientific">Shewanella aestuarii</name>
    <dbReference type="NCBI Taxonomy" id="1028752"/>
    <lineage>
        <taxon>Bacteria</taxon>
        <taxon>Pseudomonadati</taxon>
        <taxon>Pseudomonadota</taxon>
        <taxon>Gammaproteobacteria</taxon>
        <taxon>Alteromonadales</taxon>
        <taxon>Shewanellaceae</taxon>
        <taxon>Shewanella</taxon>
    </lineage>
</organism>
<reference evidence="1 2" key="1">
    <citation type="submission" date="2020-03" db="EMBL/GenBank/DDBJ databases">
        <title>Complete genome sequence of Shewanella sp.</title>
        <authorList>
            <person name="Kim Y.-S."/>
            <person name="Kim S.-J."/>
            <person name="Jung H.-K."/>
            <person name="Kim K.-H."/>
        </authorList>
    </citation>
    <scope>NUCLEOTIDE SEQUENCE [LARGE SCALE GENOMIC DNA]</scope>
    <source>
        <strain evidence="1 2">PN3F2</strain>
        <plasmid evidence="1 2">pPN3F2_2</plasmid>
    </source>
</reference>